<dbReference type="Proteomes" id="UP000481861">
    <property type="component" value="Unassembled WGS sequence"/>
</dbReference>
<organism evidence="5 6">
    <name type="scientific">Massariosphaeria phaeospora</name>
    <dbReference type="NCBI Taxonomy" id="100035"/>
    <lineage>
        <taxon>Eukaryota</taxon>
        <taxon>Fungi</taxon>
        <taxon>Dikarya</taxon>
        <taxon>Ascomycota</taxon>
        <taxon>Pezizomycotina</taxon>
        <taxon>Dothideomycetes</taxon>
        <taxon>Pleosporomycetidae</taxon>
        <taxon>Pleosporales</taxon>
        <taxon>Pleosporales incertae sedis</taxon>
        <taxon>Massariosphaeria</taxon>
    </lineage>
</organism>
<dbReference type="EMBL" id="JAADJZ010000009">
    <property type="protein sequence ID" value="KAF2872341.1"/>
    <property type="molecule type" value="Genomic_DNA"/>
</dbReference>
<dbReference type="OrthoDB" id="269227at2759"/>
<reference evidence="5 6" key="1">
    <citation type="submission" date="2020-01" db="EMBL/GenBank/DDBJ databases">
        <authorList>
            <consortium name="DOE Joint Genome Institute"/>
            <person name="Haridas S."/>
            <person name="Albert R."/>
            <person name="Binder M."/>
            <person name="Bloem J."/>
            <person name="Labutti K."/>
            <person name="Salamov A."/>
            <person name="Andreopoulos B."/>
            <person name="Baker S.E."/>
            <person name="Barry K."/>
            <person name="Bills G."/>
            <person name="Bluhm B.H."/>
            <person name="Cannon C."/>
            <person name="Castanera R."/>
            <person name="Culley D.E."/>
            <person name="Daum C."/>
            <person name="Ezra D."/>
            <person name="Gonzalez J.B."/>
            <person name="Henrissat B."/>
            <person name="Kuo A."/>
            <person name="Liang C."/>
            <person name="Lipzen A."/>
            <person name="Lutzoni F."/>
            <person name="Magnuson J."/>
            <person name="Mondo S."/>
            <person name="Nolan M."/>
            <person name="Ohm R."/>
            <person name="Pangilinan J."/>
            <person name="Park H.-J.H."/>
            <person name="Ramirez L."/>
            <person name="Alfaro M."/>
            <person name="Sun H."/>
            <person name="Tritt A."/>
            <person name="Yoshinaga Y."/>
            <person name="Zwiers L.-H.L."/>
            <person name="Turgeon B.G."/>
            <person name="Goodwin S.B."/>
            <person name="Spatafora J.W."/>
            <person name="Crous P.W."/>
            <person name="Grigoriev I.V."/>
        </authorList>
    </citation>
    <scope>NUCLEOTIDE SEQUENCE [LARGE SCALE GENOMIC DNA]</scope>
    <source>
        <strain evidence="5 6">CBS 611.86</strain>
    </source>
</reference>
<name>A0A7C8MAW3_9PLEO</name>
<evidence type="ECO:0000313" key="6">
    <source>
        <dbReference type="Proteomes" id="UP000481861"/>
    </source>
</evidence>
<dbReference type="InterPro" id="IPR007867">
    <property type="entry name" value="GMC_OxRtase_C"/>
</dbReference>
<dbReference type="Pfam" id="PF00732">
    <property type="entry name" value="GMC_oxred_N"/>
    <property type="match status" value="1"/>
</dbReference>
<keyword evidence="3" id="KW-0732">Signal</keyword>
<sequence length="662" mass="71077">MLFNTRLGALAALSSLAICSQSAPLNPRQLETYDYVIVGSGPGGGPLSARLAMAGFKVLLIEAGDDQGANLRYQIPALHAQSSEEESMRWDFYVNHYSDLQRQMKDSKMTYRTPSGGLHVGPNGASGSGSPPAGSEPLGILYPRAGTLGGCSSHNALITIYPHKSDWDDLAQLTGDPSWAADKMREYFKKLERSRYLPTGIIGHGFNGWLTTMVTDLTLVLQDLKLLSLVVASATAMGKNVLGLITTITGLGEVLLRDINADTPGRDGAEGLYQVPLTMDDYHRRSAREFILDTANAKNTDGSRKYHLDVLLNTLATKVRFDNSITPPKAIGVDFLSGPSLYKADPRAENAASGTAGRVDATREVIVAAGSFNTPQLLKISGIGPADELAKHNIPLVVDSPGVGTNLQDRYETSLGGEASSDFAITKDCTFLHSSPDPCYNKWRDNAVFKGVYGSNGLSIGIVKKSSVADGNPDLFIAGAPAYFTGYFPGYSNVSLADKKHWVWIVLKAASRNSAGTVTLRSNDPRDTPLINFNSFDTGSGEAAKDVQAMYEGMEFSRKIFKSLIPLDGSFKEVWPGAGVNNDGLKDFIKNEAWGHHACCTAKIGADGDTMAVLDSKFKVRGVRGLRVVDASVFPKIPGFYIAVPVYMISEKAAEVIIGDAN</sequence>
<evidence type="ECO:0000256" key="1">
    <source>
        <dbReference type="ARBA" id="ARBA00010790"/>
    </source>
</evidence>
<dbReference type="InterPro" id="IPR036188">
    <property type="entry name" value="FAD/NAD-bd_sf"/>
</dbReference>
<dbReference type="Gene3D" id="3.30.560.10">
    <property type="entry name" value="Glucose Oxidase, domain 3"/>
    <property type="match status" value="1"/>
</dbReference>
<feature type="domain" description="Glucose-methanol-choline oxidoreductase N-terminal" evidence="4">
    <location>
        <begin position="370"/>
        <end position="384"/>
    </location>
</feature>
<feature type="compositionally biased region" description="Low complexity" evidence="2">
    <location>
        <begin position="121"/>
        <end position="136"/>
    </location>
</feature>
<accession>A0A7C8MAW3</accession>
<dbReference type="PIRSF" id="PIRSF000137">
    <property type="entry name" value="Alcohol_oxidase"/>
    <property type="match status" value="1"/>
</dbReference>
<evidence type="ECO:0000259" key="4">
    <source>
        <dbReference type="PROSITE" id="PS00624"/>
    </source>
</evidence>
<feature type="chain" id="PRO_5029002264" evidence="3">
    <location>
        <begin position="23"/>
        <end position="662"/>
    </location>
</feature>
<dbReference type="Pfam" id="PF05199">
    <property type="entry name" value="GMC_oxred_C"/>
    <property type="match status" value="1"/>
</dbReference>
<dbReference type="PANTHER" id="PTHR11552:SF213">
    <property type="entry name" value="DEHYDROGENASE, PUTATIVE-RELATED"/>
    <property type="match status" value="1"/>
</dbReference>
<dbReference type="GO" id="GO:0050660">
    <property type="term" value="F:flavin adenine dinucleotide binding"/>
    <property type="evidence" value="ECO:0007669"/>
    <property type="project" value="InterPro"/>
</dbReference>
<feature type="region of interest" description="Disordered" evidence="2">
    <location>
        <begin position="112"/>
        <end position="136"/>
    </location>
</feature>
<protein>
    <submittedName>
        <fullName evidence="5">Alcohol dehydrogenase</fullName>
    </submittedName>
</protein>
<evidence type="ECO:0000256" key="2">
    <source>
        <dbReference type="SAM" id="MobiDB-lite"/>
    </source>
</evidence>
<proteinExistence type="inferred from homology"/>
<dbReference type="SUPFAM" id="SSF54373">
    <property type="entry name" value="FAD-linked reductases, C-terminal domain"/>
    <property type="match status" value="1"/>
</dbReference>
<dbReference type="InterPro" id="IPR000172">
    <property type="entry name" value="GMC_OxRdtase_N"/>
</dbReference>
<dbReference type="Gene3D" id="3.50.50.60">
    <property type="entry name" value="FAD/NAD(P)-binding domain"/>
    <property type="match status" value="2"/>
</dbReference>
<dbReference type="PROSITE" id="PS00624">
    <property type="entry name" value="GMC_OXRED_2"/>
    <property type="match status" value="1"/>
</dbReference>
<comment type="caution">
    <text evidence="5">The sequence shown here is derived from an EMBL/GenBank/DDBJ whole genome shotgun (WGS) entry which is preliminary data.</text>
</comment>
<evidence type="ECO:0000256" key="3">
    <source>
        <dbReference type="SAM" id="SignalP"/>
    </source>
</evidence>
<gene>
    <name evidence="5" type="ORF">BDV95DRAFT_491520</name>
</gene>
<feature type="signal peptide" evidence="3">
    <location>
        <begin position="1"/>
        <end position="22"/>
    </location>
</feature>
<dbReference type="InterPro" id="IPR012132">
    <property type="entry name" value="GMC_OxRdtase"/>
</dbReference>
<dbReference type="GO" id="GO:0016614">
    <property type="term" value="F:oxidoreductase activity, acting on CH-OH group of donors"/>
    <property type="evidence" value="ECO:0007669"/>
    <property type="project" value="InterPro"/>
</dbReference>
<dbReference type="SUPFAM" id="SSF51905">
    <property type="entry name" value="FAD/NAD(P)-binding domain"/>
    <property type="match status" value="1"/>
</dbReference>
<evidence type="ECO:0000313" key="5">
    <source>
        <dbReference type="EMBL" id="KAF2872341.1"/>
    </source>
</evidence>
<dbReference type="AlphaFoldDB" id="A0A7C8MAW3"/>
<keyword evidence="6" id="KW-1185">Reference proteome</keyword>
<dbReference type="PANTHER" id="PTHR11552">
    <property type="entry name" value="GLUCOSE-METHANOL-CHOLINE GMC OXIDOREDUCTASE"/>
    <property type="match status" value="1"/>
</dbReference>
<comment type="similarity">
    <text evidence="1">Belongs to the GMC oxidoreductase family.</text>
</comment>